<evidence type="ECO:0000313" key="2">
    <source>
        <dbReference type="EMBL" id="EKC63802.1"/>
    </source>
</evidence>
<evidence type="ECO:0000259" key="1">
    <source>
        <dbReference type="Pfam" id="PF07195"/>
    </source>
</evidence>
<comment type="caution">
    <text evidence="2">The sequence shown here is derived from an EMBL/GenBank/DDBJ whole genome shotgun (WGS) entry which is preliminary data.</text>
</comment>
<reference evidence="2" key="1">
    <citation type="journal article" date="2013" name="Environ. Microbiol.">
        <title>Microbiota from the distal guts of lean and obese adolescents exhibit partial functional redundancy besides clear differences in community structure.</title>
        <authorList>
            <person name="Ferrer M."/>
            <person name="Ruiz A."/>
            <person name="Lanza F."/>
            <person name="Haange S.B."/>
            <person name="Oberbach A."/>
            <person name="Till H."/>
            <person name="Bargiela R."/>
            <person name="Campoy C."/>
            <person name="Segura M.T."/>
            <person name="Richter M."/>
            <person name="von Bergen M."/>
            <person name="Seifert J."/>
            <person name="Suarez A."/>
        </authorList>
    </citation>
    <scope>NUCLEOTIDE SEQUENCE</scope>
</reference>
<dbReference type="GO" id="GO:0009421">
    <property type="term" value="C:bacterial-type flagellum filament cap"/>
    <property type="evidence" value="ECO:0007669"/>
    <property type="project" value="InterPro"/>
</dbReference>
<dbReference type="PANTHER" id="PTHR30288:SF0">
    <property type="entry name" value="FLAGELLAR HOOK-ASSOCIATED PROTEIN 2"/>
    <property type="match status" value="1"/>
</dbReference>
<gene>
    <name evidence="2" type="ORF">OBE_07272</name>
</gene>
<protein>
    <submittedName>
        <fullName evidence="2">Protein containing Flagellar hook-associated 2</fullName>
    </submittedName>
</protein>
<sequence>RTFTGENGLATRLNKICDKAANTSSGSPGALVSLAGVIGKGTEKDNTIKDKLDAISKKLESLNMVYEKRKQRYWNQFNAMETALSNMSSQSSWLSQMMG</sequence>
<dbReference type="InterPro" id="IPR040026">
    <property type="entry name" value="FliD"/>
</dbReference>
<keyword evidence="2" id="KW-0282">Flagellum</keyword>
<feature type="domain" description="Flagellar hook-associated protein 2 C-terminal" evidence="1">
    <location>
        <begin position="4"/>
        <end position="88"/>
    </location>
</feature>
<feature type="non-terminal residue" evidence="2">
    <location>
        <position position="1"/>
    </location>
</feature>
<dbReference type="InterPro" id="IPR010809">
    <property type="entry name" value="FliD_C"/>
</dbReference>
<proteinExistence type="predicted"/>
<keyword evidence="2" id="KW-0966">Cell projection</keyword>
<dbReference type="AlphaFoldDB" id="K1ST21"/>
<dbReference type="GO" id="GO:0071973">
    <property type="term" value="P:bacterial-type flagellum-dependent cell motility"/>
    <property type="evidence" value="ECO:0007669"/>
    <property type="project" value="TreeGrafter"/>
</dbReference>
<name>K1ST21_9ZZZZ</name>
<dbReference type="PANTHER" id="PTHR30288">
    <property type="entry name" value="FLAGELLAR CAP/ASSEMBLY PROTEIN FLID"/>
    <property type="match status" value="1"/>
</dbReference>
<dbReference type="Pfam" id="PF07195">
    <property type="entry name" value="FliD_C"/>
    <property type="match status" value="1"/>
</dbReference>
<accession>K1ST21</accession>
<dbReference type="GO" id="GO:0007155">
    <property type="term" value="P:cell adhesion"/>
    <property type="evidence" value="ECO:0007669"/>
    <property type="project" value="InterPro"/>
</dbReference>
<dbReference type="EMBL" id="AJWZ01005000">
    <property type="protein sequence ID" value="EKC63802.1"/>
    <property type="molecule type" value="Genomic_DNA"/>
</dbReference>
<keyword evidence="2" id="KW-0969">Cilium</keyword>
<organism evidence="2">
    <name type="scientific">human gut metagenome</name>
    <dbReference type="NCBI Taxonomy" id="408170"/>
    <lineage>
        <taxon>unclassified sequences</taxon>
        <taxon>metagenomes</taxon>
        <taxon>organismal metagenomes</taxon>
    </lineage>
</organism>